<dbReference type="EMBL" id="VBQZ03000141">
    <property type="protein sequence ID" value="MXQ95638.1"/>
    <property type="molecule type" value="Genomic_DNA"/>
</dbReference>
<comment type="caution">
    <text evidence="1">The sequence shown here is derived from an EMBL/GenBank/DDBJ whole genome shotgun (WGS) entry which is preliminary data.</text>
</comment>
<name>A0A6B0RZM4_9CETA</name>
<reference evidence="1" key="1">
    <citation type="submission" date="2019-10" db="EMBL/GenBank/DDBJ databases">
        <title>The sequence and de novo assembly of the wild yak genome.</title>
        <authorList>
            <person name="Liu Y."/>
        </authorList>
    </citation>
    <scope>NUCLEOTIDE SEQUENCE [LARGE SCALE GENOMIC DNA]</scope>
    <source>
        <strain evidence="1">WY2019</strain>
    </source>
</reference>
<protein>
    <submittedName>
        <fullName evidence="1">Uncharacterized protein</fullName>
    </submittedName>
</protein>
<accession>A0A6B0RZM4</accession>
<organism evidence="1 2">
    <name type="scientific">Bos mutus</name>
    <name type="common">wild yak</name>
    <dbReference type="NCBI Taxonomy" id="72004"/>
    <lineage>
        <taxon>Eukaryota</taxon>
        <taxon>Metazoa</taxon>
        <taxon>Chordata</taxon>
        <taxon>Craniata</taxon>
        <taxon>Vertebrata</taxon>
        <taxon>Euteleostomi</taxon>
        <taxon>Mammalia</taxon>
        <taxon>Eutheria</taxon>
        <taxon>Laurasiatheria</taxon>
        <taxon>Artiodactyla</taxon>
        <taxon>Ruminantia</taxon>
        <taxon>Pecora</taxon>
        <taxon>Bovidae</taxon>
        <taxon>Bovinae</taxon>
        <taxon>Bos</taxon>
    </lineage>
</organism>
<sequence>MWINASAALSTPAASDFLMTPQLTGLVWNMNPLAVRQSAFHNLEKNFKLTSRWDPILQQNAMPTRIRKLHSYQNFSRVDAHRSPTAGLKHSRNWKGCFHNQKTDSHLVTPVKFDIS</sequence>
<dbReference type="Proteomes" id="UP000322234">
    <property type="component" value="Unassembled WGS sequence"/>
</dbReference>
<evidence type="ECO:0000313" key="2">
    <source>
        <dbReference type="Proteomes" id="UP000322234"/>
    </source>
</evidence>
<evidence type="ECO:0000313" key="1">
    <source>
        <dbReference type="EMBL" id="MXQ95638.1"/>
    </source>
</evidence>
<gene>
    <name evidence="1" type="ORF">E5288_WYG009305</name>
</gene>
<proteinExistence type="predicted"/>
<keyword evidence="2" id="KW-1185">Reference proteome</keyword>
<dbReference type="AlphaFoldDB" id="A0A6B0RZM4"/>